<name>A0A7J6XB49_THATH</name>
<evidence type="ECO:0000313" key="2">
    <source>
        <dbReference type="EMBL" id="KAF5206974.1"/>
    </source>
</evidence>
<accession>A0A7J6XB49</accession>
<reference evidence="2 3" key="1">
    <citation type="submission" date="2020-06" db="EMBL/GenBank/DDBJ databases">
        <title>Transcriptomic and genomic resources for Thalictrum thalictroides and T. hernandezii: Facilitating candidate gene discovery in an emerging model plant lineage.</title>
        <authorList>
            <person name="Arias T."/>
            <person name="Riano-Pachon D.M."/>
            <person name="Di Stilio V.S."/>
        </authorList>
    </citation>
    <scope>NUCLEOTIDE SEQUENCE [LARGE SCALE GENOMIC DNA]</scope>
    <source>
        <strain evidence="3">cv. WT478/WT964</strain>
        <tissue evidence="2">Leaves</tissue>
    </source>
</reference>
<gene>
    <name evidence="2" type="ORF">FRX31_003438</name>
</gene>
<proteinExistence type="predicted"/>
<dbReference type="EMBL" id="JABWDY010002005">
    <property type="protein sequence ID" value="KAF5206974.1"/>
    <property type="molecule type" value="Genomic_DNA"/>
</dbReference>
<protein>
    <recommendedName>
        <fullName evidence="4">Protein FAR1-RELATED SEQUENCE</fullName>
    </recommendedName>
</protein>
<keyword evidence="3" id="KW-1185">Reference proteome</keyword>
<evidence type="ECO:0000313" key="3">
    <source>
        <dbReference type="Proteomes" id="UP000554482"/>
    </source>
</evidence>
<feature type="compositionally biased region" description="Basic residues" evidence="1">
    <location>
        <begin position="211"/>
        <end position="221"/>
    </location>
</feature>
<evidence type="ECO:0000256" key="1">
    <source>
        <dbReference type="SAM" id="MobiDB-lite"/>
    </source>
</evidence>
<dbReference type="OrthoDB" id="1914915at2759"/>
<dbReference type="Proteomes" id="UP000554482">
    <property type="component" value="Unassembled WGS sequence"/>
</dbReference>
<comment type="caution">
    <text evidence="2">The sequence shown here is derived from an EMBL/GenBank/DDBJ whole genome shotgun (WGS) entry which is preliminary data.</text>
</comment>
<dbReference type="PANTHER" id="PTHR47718:SF13">
    <property type="entry name" value="OS09G0290500 PROTEIN"/>
    <property type="match status" value="1"/>
</dbReference>
<feature type="region of interest" description="Disordered" evidence="1">
    <location>
        <begin position="206"/>
        <end position="258"/>
    </location>
</feature>
<feature type="compositionally biased region" description="Low complexity" evidence="1">
    <location>
        <begin position="247"/>
        <end position="258"/>
    </location>
</feature>
<evidence type="ECO:0008006" key="4">
    <source>
        <dbReference type="Google" id="ProtNLM"/>
    </source>
</evidence>
<dbReference type="PANTHER" id="PTHR47718">
    <property type="entry name" value="OS01G0519700 PROTEIN"/>
    <property type="match status" value="1"/>
</dbReference>
<dbReference type="AlphaFoldDB" id="A0A7J6XB49"/>
<feature type="region of interest" description="Disordered" evidence="1">
    <location>
        <begin position="164"/>
        <end position="184"/>
    </location>
</feature>
<sequence length="286" mass="32886">MEKDTLIFDDPNRCYIEEEDKSVDEDIENDIMTKEDKMDLKVGMAFATAEELYDYYGNDGSEKGFPVMKRSSKKGDDGIVKWVMYACGRVKIVPEKYILRRWRKDIKRGHTKVKITYFDWMQNPENEQFDRLCNAFYQVADLATGNKDKVEHVMQWMKKLRDDLNKSEGSRESSPPSLVPVGQLNTSPSIADISPIVEEINNVHSPLAAPKRGRPPFKRKQSTCEKMVQKKKGKEKVSAKEKKKKTNAANGNNTTTTNSEKVSKHIYFFSFYVWHSINACSPLAHP</sequence>
<organism evidence="2 3">
    <name type="scientific">Thalictrum thalictroides</name>
    <name type="common">Rue-anemone</name>
    <name type="synonym">Anemone thalictroides</name>
    <dbReference type="NCBI Taxonomy" id="46969"/>
    <lineage>
        <taxon>Eukaryota</taxon>
        <taxon>Viridiplantae</taxon>
        <taxon>Streptophyta</taxon>
        <taxon>Embryophyta</taxon>
        <taxon>Tracheophyta</taxon>
        <taxon>Spermatophyta</taxon>
        <taxon>Magnoliopsida</taxon>
        <taxon>Ranunculales</taxon>
        <taxon>Ranunculaceae</taxon>
        <taxon>Thalictroideae</taxon>
        <taxon>Thalictrum</taxon>
    </lineage>
</organism>